<comment type="similarity">
    <text evidence="8">Belongs to the ustYa family.</text>
</comment>
<comment type="pathway">
    <text evidence="2">Mycotoxin biosynthesis.</text>
</comment>
<reference evidence="11" key="1">
    <citation type="submission" date="2023-06" db="EMBL/GenBank/DDBJ databases">
        <title>Genome-scale phylogeny and comparative genomics of the fungal order Sordariales.</title>
        <authorList>
            <consortium name="Lawrence Berkeley National Laboratory"/>
            <person name="Hensen N."/>
            <person name="Bonometti L."/>
            <person name="Westerberg I."/>
            <person name="Brannstrom I.O."/>
            <person name="Guillou S."/>
            <person name="Cros-Aarteil S."/>
            <person name="Calhoun S."/>
            <person name="Haridas S."/>
            <person name="Kuo A."/>
            <person name="Mondo S."/>
            <person name="Pangilinan J."/>
            <person name="Riley R."/>
            <person name="LaButti K."/>
            <person name="Andreopoulos B."/>
            <person name="Lipzen A."/>
            <person name="Chen C."/>
            <person name="Yanf M."/>
            <person name="Daum C."/>
            <person name="Ng V."/>
            <person name="Clum A."/>
            <person name="Steindorff A."/>
            <person name="Ohm R."/>
            <person name="Martin F."/>
            <person name="Silar P."/>
            <person name="Natvig D."/>
            <person name="Lalanne C."/>
            <person name="Gautier V."/>
            <person name="Ament-velasquez S.L."/>
            <person name="Kruys A."/>
            <person name="Hutchinson M.I."/>
            <person name="Powell A.J."/>
            <person name="Barry K."/>
            <person name="Miller A.N."/>
            <person name="Grigoriev I.V."/>
            <person name="Debuchy R."/>
            <person name="Gladieux P."/>
            <person name="Thoren M.H."/>
            <person name="Johannesson H."/>
        </authorList>
    </citation>
    <scope>NUCLEOTIDE SEQUENCE</scope>
    <source>
        <strain evidence="11">SMH3391-2</strain>
    </source>
</reference>
<keyword evidence="7" id="KW-0325">Glycoprotein</keyword>
<evidence type="ECO:0000256" key="4">
    <source>
        <dbReference type="ARBA" id="ARBA00022989"/>
    </source>
</evidence>
<evidence type="ECO:0000256" key="3">
    <source>
        <dbReference type="ARBA" id="ARBA00022692"/>
    </source>
</evidence>
<proteinExistence type="inferred from homology"/>
<feature type="region of interest" description="Disordered" evidence="9">
    <location>
        <begin position="152"/>
        <end position="184"/>
    </location>
</feature>
<evidence type="ECO:0000313" key="11">
    <source>
        <dbReference type="EMBL" id="KAK0636391.1"/>
    </source>
</evidence>
<dbReference type="Pfam" id="PF11807">
    <property type="entry name" value="UstYa"/>
    <property type="match status" value="1"/>
</dbReference>
<evidence type="ECO:0000256" key="1">
    <source>
        <dbReference type="ARBA" id="ARBA00004167"/>
    </source>
</evidence>
<comment type="caution">
    <text evidence="11">The sequence shown here is derived from an EMBL/GenBank/DDBJ whole genome shotgun (WGS) entry which is preliminary data.</text>
</comment>
<dbReference type="EMBL" id="JAULSR010000001">
    <property type="protein sequence ID" value="KAK0636391.1"/>
    <property type="molecule type" value="Genomic_DNA"/>
</dbReference>
<feature type="transmembrane region" description="Helical" evidence="10">
    <location>
        <begin position="12"/>
        <end position="35"/>
    </location>
</feature>
<dbReference type="PANTHER" id="PTHR33365:SF4">
    <property type="entry name" value="CYCLOCHLOROTINE BIOSYNTHESIS PROTEIN O"/>
    <property type="match status" value="1"/>
</dbReference>
<evidence type="ECO:0000256" key="8">
    <source>
        <dbReference type="ARBA" id="ARBA00035112"/>
    </source>
</evidence>
<organism evidence="11 12">
    <name type="scientific">Bombardia bombarda</name>
    <dbReference type="NCBI Taxonomy" id="252184"/>
    <lineage>
        <taxon>Eukaryota</taxon>
        <taxon>Fungi</taxon>
        <taxon>Dikarya</taxon>
        <taxon>Ascomycota</taxon>
        <taxon>Pezizomycotina</taxon>
        <taxon>Sordariomycetes</taxon>
        <taxon>Sordariomycetidae</taxon>
        <taxon>Sordariales</taxon>
        <taxon>Lasiosphaeriaceae</taxon>
        <taxon>Bombardia</taxon>
    </lineage>
</organism>
<protein>
    <submittedName>
        <fullName evidence="11">Uncharacterized protein</fullName>
    </submittedName>
</protein>
<dbReference type="Proteomes" id="UP001174934">
    <property type="component" value="Unassembled WGS sequence"/>
</dbReference>
<keyword evidence="5" id="KW-0843">Virulence</keyword>
<keyword evidence="4 10" id="KW-1133">Transmembrane helix</keyword>
<sequence>MAPSLSFGSRPISSSISVASIFISVLILTFGIVTLNSLVPFRDLVGPVLSSHHDHIGSSSGGSSGGSSGSLLATSSRLTLFTEHHEYKNMSHEHDYLWQELLGPNGGFLKKVDQDKKFHSYGISMFHQLHCLQMIRGAVQGLLEENAMTRMNHSEKTERETMDEHEHEHEHDHATGSGGDDPHKGHLDSRHWLHCFDYLRQV</sequence>
<dbReference type="PANTHER" id="PTHR33365">
    <property type="entry name" value="YALI0B05434P"/>
    <property type="match status" value="1"/>
</dbReference>
<keyword evidence="6 10" id="KW-0472">Membrane</keyword>
<dbReference type="InterPro" id="IPR021765">
    <property type="entry name" value="UstYa-like"/>
</dbReference>
<keyword evidence="3 10" id="KW-0812">Transmembrane</keyword>
<evidence type="ECO:0000256" key="9">
    <source>
        <dbReference type="SAM" id="MobiDB-lite"/>
    </source>
</evidence>
<gene>
    <name evidence="11" type="ORF">B0T17DRAFT_595893</name>
</gene>
<keyword evidence="12" id="KW-1185">Reference proteome</keyword>
<name>A0AA39XLS9_9PEZI</name>
<evidence type="ECO:0000256" key="7">
    <source>
        <dbReference type="ARBA" id="ARBA00023180"/>
    </source>
</evidence>
<accession>A0AA39XLS9</accession>
<comment type="subcellular location">
    <subcellularLocation>
        <location evidence="1">Membrane</location>
        <topology evidence="1">Single-pass membrane protein</topology>
    </subcellularLocation>
</comment>
<evidence type="ECO:0000256" key="6">
    <source>
        <dbReference type="ARBA" id="ARBA00023136"/>
    </source>
</evidence>
<dbReference type="AlphaFoldDB" id="A0AA39XLS9"/>
<evidence type="ECO:0000256" key="2">
    <source>
        <dbReference type="ARBA" id="ARBA00004685"/>
    </source>
</evidence>
<evidence type="ECO:0000313" key="12">
    <source>
        <dbReference type="Proteomes" id="UP001174934"/>
    </source>
</evidence>
<dbReference type="GO" id="GO:0043386">
    <property type="term" value="P:mycotoxin biosynthetic process"/>
    <property type="evidence" value="ECO:0007669"/>
    <property type="project" value="InterPro"/>
</dbReference>
<evidence type="ECO:0000256" key="10">
    <source>
        <dbReference type="SAM" id="Phobius"/>
    </source>
</evidence>
<dbReference type="GO" id="GO:0016020">
    <property type="term" value="C:membrane"/>
    <property type="evidence" value="ECO:0007669"/>
    <property type="project" value="UniProtKB-SubCell"/>
</dbReference>
<evidence type="ECO:0000256" key="5">
    <source>
        <dbReference type="ARBA" id="ARBA00023026"/>
    </source>
</evidence>